<dbReference type="Proteomes" id="UP000641137">
    <property type="component" value="Unassembled WGS sequence"/>
</dbReference>
<dbReference type="EMBL" id="BMZO01000004">
    <property type="protein sequence ID" value="GHC68697.1"/>
    <property type="molecule type" value="Genomic_DNA"/>
</dbReference>
<name>A0A8J3GGZ4_9HYPH</name>
<protein>
    <submittedName>
        <fullName evidence="2">Glutathione S-transferase</fullName>
    </submittedName>
</protein>
<dbReference type="SUPFAM" id="SSF52833">
    <property type="entry name" value="Thioredoxin-like"/>
    <property type="match status" value="1"/>
</dbReference>
<dbReference type="PANTHER" id="PTHR43969:SF9">
    <property type="entry name" value="GLUTATHIONE S TRANSFERASE D10, ISOFORM A-RELATED"/>
    <property type="match status" value="1"/>
</dbReference>
<dbReference type="InterPro" id="IPR036282">
    <property type="entry name" value="Glutathione-S-Trfase_C_sf"/>
</dbReference>
<accession>A0A8J3GGZ4</accession>
<dbReference type="AlphaFoldDB" id="A0A8J3GGZ4"/>
<sequence length="183" mass="20785">MAAKQADMDIEIVKVDANAEPALVLENNPLGKIPVLILEDGTSIFDSRAITQYLARASKNKLFPRSAEKRLEAERLEALADGLCDALLAHVYERRMRPEEKVHQPWLDKQWGKAVRALDYFNENAPALTKNPTVGIIALRAALAYTDLRFGDTKWEKGRGKLKSWRTRFDKRYPELVELLPQA</sequence>
<dbReference type="Pfam" id="PF13417">
    <property type="entry name" value="GST_N_3"/>
    <property type="match status" value="1"/>
</dbReference>
<evidence type="ECO:0000259" key="1">
    <source>
        <dbReference type="PROSITE" id="PS50404"/>
    </source>
</evidence>
<reference evidence="2" key="1">
    <citation type="journal article" date="2014" name="Int. J. Syst. Evol. Microbiol.">
        <title>Complete genome sequence of Corynebacterium casei LMG S-19264T (=DSM 44701T), isolated from a smear-ripened cheese.</title>
        <authorList>
            <consortium name="US DOE Joint Genome Institute (JGI-PGF)"/>
            <person name="Walter F."/>
            <person name="Albersmeier A."/>
            <person name="Kalinowski J."/>
            <person name="Ruckert C."/>
        </authorList>
    </citation>
    <scope>NUCLEOTIDE SEQUENCE</scope>
    <source>
        <strain evidence="2">KCTC 42097</strain>
    </source>
</reference>
<dbReference type="Gene3D" id="1.20.1050.10">
    <property type="match status" value="1"/>
</dbReference>
<dbReference type="GO" id="GO:0006749">
    <property type="term" value="P:glutathione metabolic process"/>
    <property type="evidence" value="ECO:0007669"/>
    <property type="project" value="TreeGrafter"/>
</dbReference>
<dbReference type="SUPFAM" id="SSF47616">
    <property type="entry name" value="GST C-terminal domain-like"/>
    <property type="match status" value="1"/>
</dbReference>
<proteinExistence type="predicted"/>
<reference evidence="2" key="2">
    <citation type="submission" date="2020-09" db="EMBL/GenBank/DDBJ databases">
        <authorList>
            <person name="Sun Q."/>
            <person name="Kim S."/>
        </authorList>
    </citation>
    <scope>NUCLEOTIDE SEQUENCE</scope>
    <source>
        <strain evidence="2">KCTC 42097</strain>
    </source>
</reference>
<organism evidence="2 3">
    <name type="scientific">Limoniibacter endophyticus</name>
    <dbReference type="NCBI Taxonomy" id="1565040"/>
    <lineage>
        <taxon>Bacteria</taxon>
        <taxon>Pseudomonadati</taxon>
        <taxon>Pseudomonadota</taxon>
        <taxon>Alphaproteobacteria</taxon>
        <taxon>Hyphomicrobiales</taxon>
        <taxon>Bartonellaceae</taxon>
        <taxon>Limoniibacter</taxon>
    </lineage>
</organism>
<dbReference type="PROSITE" id="PS50404">
    <property type="entry name" value="GST_NTER"/>
    <property type="match status" value="1"/>
</dbReference>
<dbReference type="CDD" id="cd03205">
    <property type="entry name" value="GST_C_6"/>
    <property type="match status" value="1"/>
</dbReference>
<dbReference type="Gene3D" id="3.40.30.10">
    <property type="entry name" value="Glutaredoxin"/>
    <property type="match status" value="1"/>
</dbReference>
<feature type="domain" description="GST N-terminal" evidence="1">
    <location>
        <begin position="1"/>
        <end position="62"/>
    </location>
</feature>
<gene>
    <name evidence="2" type="ORF">GCM10010136_13670</name>
</gene>
<dbReference type="InterPro" id="IPR036249">
    <property type="entry name" value="Thioredoxin-like_sf"/>
</dbReference>
<dbReference type="PANTHER" id="PTHR43969">
    <property type="entry name" value="GLUTATHIONE S TRANSFERASE D10, ISOFORM A-RELATED"/>
    <property type="match status" value="1"/>
</dbReference>
<comment type="caution">
    <text evidence="2">The sequence shown here is derived from an EMBL/GenBank/DDBJ whole genome shotgun (WGS) entry which is preliminary data.</text>
</comment>
<dbReference type="InterPro" id="IPR004045">
    <property type="entry name" value="Glutathione_S-Trfase_N"/>
</dbReference>
<keyword evidence="3" id="KW-1185">Reference proteome</keyword>
<evidence type="ECO:0000313" key="2">
    <source>
        <dbReference type="EMBL" id="GHC68697.1"/>
    </source>
</evidence>
<evidence type="ECO:0000313" key="3">
    <source>
        <dbReference type="Proteomes" id="UP000641137"/>
    </source>
</evidence>
<dbReference type="GO" id="GO:0004364">
    <property type="term" value="F:glutathione transferase activity"/>
    <property type="evidence" value="ECO:0007669"/>
    <property type="project" value="TreeGrafter"/>
</dbReference>